<gene>
    <name evidence="1" type="ORF">D1006_35490</name>
</gene>
<dbReference type="EMBL" id="QWEX01000003">
    <property type="protein sequence ID" value="RXV65385.1"/>
    <property type="molecule type" value="Genomic_DNA"/>
</dbReference>
<reference evidence="1 2" key="1">
    <citation type="submission" date="2018-08" db="EMBL/GenBank/DDBJ databases">
        <title>Mountain-cultivated ginseng endophyte, Burkholderia stabilis and its activity against ginseng root rot disease.</title>
        <authorList>
            <person name="Tapan Kumar M."/>
            <person name="Bae H."/>
            <person name="Shanmugam G."/>
            <person name="Jeon J."/>
        </authorList>
    </citation>
    <scope>NUCLEOTIDE SEQUENCE [LARGE SCALE GENOMIC DNA]</scope>
    <source>
        <strain evidence="1 2">EB159</strain>
    </source>
</reference>
<comment type="caution">
    <text evidence="1">The sequence shown here is derived from an EMBL/GenBank/DDBJ whole genome shotgun (WGS) entry which is preliminary data.</text>
</comment>
<name>A0A4Q2A8I1_9BURK</name>
<evidence type="ECO:0000313" key="2">
    <source>
        <dbReference type="Proteomes" id="UP000289650"/>
    </source>
</evidence>
<sequence>MRRGRPFGSLCMRSMNYCSGHMKPTEFLTLSSLLERKVQPDPEAGLESAADACLVSARYDDAFSGYCQLDATITRIATKMAYCEWLAGNYDEARTRLFELGDDLEEDGIGLLSHLIVVDSDYQRRRADMEAIWPRLQAVIAADSVPLTAAVARSQGFWPTDIEDREQRRRDVERLLGLHPANQFIRLAVLLERQIEGVDAAEQYALLKAVPNRSPVPRYLWEAAKVTANAGQPAEALEYLSQLEARERRSFDPSSNLLFQIELARCAVAIAENTPDSMSGFDRLLGDASLDSEHRVTACLAALEAACRVAPARMSEFGDRYLDARQATGDALGFGSYDLSNDTMPVEGAGWDTWAHTWSCGDVRPHLAMLGTASRGRAGLFFRACLADLKIDEQTDTGVEVADLPISFWDGLADVLGDITGHEAEFRGQLLSLHTAIRAHRTDPDWAEIGAHWAASEWAAKQDRYAVTHGDLTVDLACREAESVQCFAAGIIAWLKDNPVPAPVGYDMVEGVLDELRSREVRNEFYQLIDLVSQGDDRPDVQFDLGLGAQWMKKDATARTAYQRTLANQPDNGSAIFNALLLCKSSADAQFLEEIAGFVAQFPASASERKTQLEDALGSARKRCEDVDAGKRRMIREVLSRYPALVERRIEPADISLRSAVALLALFRCANAEPGDDDLPSFKASAIPFAPVVSCRRVLFDLLETGLVTVHPKTSIDAFAFKDGELTGWRFDSVRWHLSPSCEFLVDRLRSLNGTIPEAWREQVQPLALEIARGEVVEYLNFLAEERGWPEPRDTEVVADLTRALVNELPVAQAFHMAYLGAMSASDYKQKYPVSGQQASDMLVKRAGQRLESVRAGRFPAREFERPWKVARSAISFALWGTILDMGDDGFTRLLGDVVGKL</sequence>
<dbReference type="AlphaFoldDB" id="A0A4Q2A8I1"/>
<organism evidence="1 2">
    <name type="scientific">Burkholderia stabilis</name>
    <dbReference type="NCBI Taxonomy" id="95485"/>
    <lineage>
        <taxon>Bacteria</taxon>
        <taxon>Pseudomonadati</taxon>
        <taxon>Pseudomonadota</taxon>
        <taxon>Betaproteobacteria</taxon>
        <taxon>Burkholderiales</taxon>
        <taxon>Burkholderiaceae</taxon>
        <taxon>Burkholderia</taxon>
        <taxon>Burkholderia cepacia complex</taxon>
    </lineage>
</organism>
<proteinExistence type="predicted"/>
<evidence type="ECO:0000313" key="1">
    <source>
        <dbReference type="EMBL" id="RXV65385.1"/>
    </source>
</evidence>
<accession>A0A4Q2A8I1</accession>
<evidence type="ECO:0008006" key="3">
    <source>
        <dbReference type="Google" id="ProtNLM"/>
    </source>
</evidence>
<dbReference type="Proteomes" id="UP000289650">
    <property type="component" value="Unassembled WGS sequence"/>
</dbReference>
<protein>
    <recommendedName>
        <fullName evidence="3">Tetratricopeptide repeat protein</fullName>
    </recommendedName>
</protein>